<accession>A0A0P6WVC4</accession>
<dbReference type="EMBL" id="LIXZ01000004">
    <property type="protein sequence ID" value="KPL60291.1"/>
    <property type="molecule type" value="Genomic_DNA"/>
</dbReference>
<dbReference type="Proteomes" id="UP000050398">
    <property type="component" value="Unassembled WGS sequence"/>
</dbReference>
<dbReference type="PATRIC" id="fig|218284.4.peg.2828"/>
<keyword evidence="1" id="KW-0812">Transmembrane</keyword>
<evidence type="ECO:0000256" key="1">
    <source>
        <dbReference type="SAM" id="Phobius"/>
    </source>
</evidence>
<dbReference type="AlphaFoldDB" id="A0A0P6WVC4"/>
<dbReference type="OrthoDB" id="2886374at2"/>
<feature type="transmembrane region" description="Helical" evidence="1">
    <location>
        <begin position="9"/>
        <end position="30"/>
    </location>
</feature>
<protein>
    <submittedName>
        <fullName evidence="2">Uncharacterized protein</fullName>
    </submittedName>
</protein>
<keyword evidence="1" id="KW-0472">Membrane</keyword>
<feature type="transmembrane region" description="Helical" evidence="1">
    <location>
        <begin position="42"/>
        <end position="58"/>
    </location>
</feature>
<dbReference type="RefSeq" id="WP_060671710.1">
    <property type="nucleotide sequence ID" value="NZ_JBCNGU010000022.1"/>
</dbReference>
<comment type="caution">
    <text evidence="2">The sequence shown here is derived from an EMBL/GenBank/DDBJ whole genome shotgun (WGS) entry which is preliminary data.</text>
</comment>
<reference evidence="2 3" key="1">
    <citation type="submission" date="2015-08" db="EMBL/GenBank/DDBJ databases">
        <title>Draft Genome Sequence of Bacillus vietnamensis UCD-SED5.</title>
        <authorList>
            <person name="Lee R.D."/>
            <person name="Jospin G."/>
            <person name="Lang J.M."/>
            <person name="Coil D.A."/>
            <person name="Eisen J.A."/>
        </authorList>
    </citation>
    <scope>NUCLEOTIDE SEQUENCE [LARGE SCALE GENOMIC DNA]</scope>
    <source>
        <strain evidence="2 3">UCD-SED5</strain>
    </source>
</reference>
<organism evidence="2 3">
    <name type="scientific">Rossellomorea vietnamensis</name>
    <dbReference type="NCBI Taxonomy" id="218284"/>
    <lineage>
        <taxon>Bacteria</taxon>
        <taxon>Bacillati</taxon>
        <taxon>Bacillota</taxon>
        <taxon>Bacilli</taxon>
        <taxon>Bacillales</taxon>
        <taxon>Bacillaceae</taxon>
        <taxon>Rossellomorea</taxon>
    </lineage>
</organism>
<gene>
    <name evidence="2" type="ORF">AM506_06655</name>
</gene>
<dbReference type="PROSITE" id="PS51257">
    <property type="entry name" value="PROKAR_LIPOPROTEIN"/>
    <property type="match status" value="1"/>
</dbReference>
<name>A0A0P6WVC4_9BACI</name>
<evidence type="ECO:0000313" key="3">
    <source>
        <dbReference type="Proteomes" id="UP000050398"/>
    </source>
</evidence>
<sequence length="74" mass="8921">MTKEKVYPTFWRFATYFTGFWILYGCYILIQDVVIKDHFDSQPLYLIGGMAIMFARSVQEYKRAKRHEEEVSEK</sequence>
<proteinExistence type="predicted"/>
<keyword evidence="1" id="KW-1133">Transmembrane helix</keyword>
<evidence type="ECO:0000313" key="2">
    <source>
        <dbReference type="EMBL" id="KPL60291.1"/>
    </source>
</evidence>